<dbReference type="Proteomes" id="UP000031075">
    <property type="component" value="Segment"/>
</dbReference>
<accession>A0A0A7RVP6</accession>
<dbReference type="EMBL" id="KP027201">
    <property type="protein sequence ID" value="AJA43360.1"/>
    <property type="molecule type" value="Genomic_DNA"/>
</dbReference>
<proteinExistence type="predicted"/>
<reference evidence="1 2" key="1">
    <citation type="submission" date="2014-10" db="EMBL/GenBank/DDBJ databases">
        <authorList>
            <person name="Msani S."/>
            <person name="Brouckaert M.-A."/>
            <person name="Jacobs C."/>
            <person name="Mafu P."/>
            <person name="Moti D."/>
            <person name="Naeem M."/>
            <person name="Ntuli T."/>
            <person name="Mngomezulu K."/>
            <person name="Larsen M.H."/>
            <person name="Rubin E.J."/>
            <person name="Russell D.A."/>
            <person name="Guerrero C.A."/>
            <person name="Bowman C.A."/>
            <person name="Jacobs-Sera D."/>
            <person name="Hendrix R.W."/>
            <person name="Hatfull G.F."/>
        </authorList>
    </citation>
    <scope>NUCLEOTIDE SEQUENCE [LARGE SCALE GENOMIC DNA]</scope>
</reference>
<evidence type="ECO:0000313" key="1">
    <source>
        <dbReference type="EMBL" id="AJA43360.1"/>
    </source>
</evidence>
<evidence type="ECO:0000313" key="2">
    <source>
        <dbReference type="Proteomes" id="UP000031075"/>
    </source>
</evidence>
<keyword evidence="2" id="KW-1185">Reference proteome</keyword>
<dbReference type="KEGG" id="vg:23679474"/>
<sequence length="29" mass="3090">MTLGELLRGDAERFAQTRADLVEALGGEA</sequence>
<protein>
    <submittedName>
        <fullName evidence="1">Uncharacterized protein</fullName>
    </submittedName>
</protein>
<dbReference type="GeneID" id="23679474"/>
<organism evidence="1 2">
    <name type="scientific">Mycobacterium phage Sbash</name>
    <dbReference type="NCBI Taxonomy" id="1567475"/>
    <lineage>
        <taxon>Viruses</taxon>
        <taxon>Duplodnaviria</taxon>
        <taxon>Heunggongvirae</taxon>
        <taxon>Uroviricota</taxon>
        <taxon>Caudoviricetes</taxon>
        <taxon>Chenonavirus</taxon>
        <taxon>Chenonavirus sbash</taxon>
    </lineage>
</organism>
<gene>
    <name evidence="1" type="primary">59</name>
    <name evidence="1" type="ORF">PBI_SBASH_59</name>
</gene>
<dbReference type="RefSeq" id="YP_009124713.1">
    <property type="nucleotide sequence ID" value="NC_026589.1"/>
</dbReference>
<name>A0A0A7RVP6_9CAUD</name>